<accession>A0ABP5D5T1</accession>
<keyword evidence="3" id="KW-1185">Reference proteome</keyword>
<dbReference type="PANTHER" id="PTHR43139:SF52">
    <property type="entry name" value="SI:DKEY-122A22.2"/>
    <property type="match status" value="1"/>
</dbReference>
<dbReference type="Pfam" id="PF00561">
    <property type="entry name" value="Abhydrolase_1"/>
    <property type="match status" value="1"/>
</dbReference>
<sequence length="323" mass="34649">MTATRNQWVAAALGAAALAPIAVKQAVNRLAPPEGAPGEFVEFDGERVHALVNREGDGPTVVFESGLSCPCTEWAWVLRGIDGRFPYVVYDRPGNGWSPARGRRGAAKTNDVTAGLLAALGLPAPYVFVGHSVGGLVARAFAAGRPDQVAGLVLAESSHPDQGSRVPAQREALLMVRHNISNLRLRSFFGVDVGPEPMRYFRALPPELVACTVHAVSSAAVWRGAAMEFDVWESRWAKEVRDKPLPGDLPVAVLTAGVNADPQHLVLQRELAELSDVHRHTVVDGADHNGLVMHREPAAEIVGAIEWAATARVPVLEPLNRPR</sequence>
<reference evidence="3" key="1">
    <citation type="journal article" date="2019" name="Int. J. Syst. Evol. Microbiol.">
        <title>The Global Catalogue of Microorganisms (GCM) 10K type strain sequencing project: providing services to taxonomists for standard genome sequencing and annotation.</title>
        <authorList>
            <consortium name="The Broad Institute Genomics Platform"/>
            <consortium name="The Broad Institute Genome Sequencing Center for Infectious Disease"/>
            <person name="Wu L."/>
            <person name="Ma J."/>
        </authorList>
    </citation>
    <scope>NUCLEOTIDE SEQUENCE [LARGE SCALE GENOMIC DNA]</scope>
    <source>
        <strain evidence="3">JCM 14545</strain>
    </source>
</reference>
<dbReference type="Proteomes" id="UP001501116">
    <property type="component" value="Unassembled WGS sequence"/>
</dbReference>
<dbReference type="EMBL" id="BAAANN010000023">
    <property type="protein sequence ID" value="GAA1973014.1"/>
    <property type="molecule type" value="Genomic_DNA"/>
</dbReference>
<dbReference type="Gene3D" id="3.40.50.1820">
    <property type="entry name" value="alpha/beta hydrolase"/>
    <property type="match status" value="1"/>
</dbReference>
<dbReference type="InterPro" id="IPR029058">
    <property type="entry name" value="AB_hydrolase_fold"/>
</dbReference>
<dbReference type="RefSeq" id="WP_344424785.1">
    <property type="nucleotide sequence ID" value="NZ_BAAANN010000023.1"/>
</dbReference>
<gene>
    <name evidence="2" type="ORF">GCM10009754_54650</name>
</gene>
<dbReference type="PANTHER" id="PTHR43139">
    <property type="entry name" value="SI:DKEY-122A22.2"/>
    <property type="match status" value="1"/>
</dbReference>
<evidence type="ECO:0000313" key="2">
    <source>
        <dbReference type="EMBL" id="GAA1973014.1"/>
    </source>
</evidence>
<dbReference type="InterPro" id="IPR052370">
    <property type="entry name" value="Meta-cleavage_hydrolase"/>
</dbReference>
<organism evidence="2 3">
    <name type="scientific">Amycolatopsis minnesotensis</name>
    <dbReference type="NCBI Taxonomy" id="337894"/>
    <lineage>
        <taxon>Bacteria</taxon>
        <taxon>Bacillati</taxon>
        <taxon>Actinomycetota</taxon>
        <taxon>Actinomycetes</taxon>
        <taxon>Pseudonocardiales</taxon>
        <taxon>Pseudonocardiaceae</taxon>
        <taxon>Amycolatopsis</taxon>
    </lineage>
</organism>
<proteinExistence type="predicted"/>
<comment type="caution">
    <text evidence="2">The sequence shown here is derived from an EMBL/GenBank/DDBJ whole genome shotgun (WGS) entry which is preliminary data.</text>
</comment>
<dbReference type="SUPFAM" id="SSF53474">
    <property type="entry name" value="alpha/beta-Hydrolases"/>
    <property type="match status" value="1"/>
</dbReference>
<feature type="domain" description="AB hydrolase-1" evidence="1">
    <location>
        <begin position="74"/>
        <end position="161"/>
    </location>
</feature>
<evidence type="ECO:0000313" key="3">
    <source>
        <dbReference type="Proteomes" id="UP001501116"/>
    </source>
</evidence>
<dbReference type="InterPro" id="IPR000073">
    <property type="entry name" value="AB_hydrolase_1"/>
</dbReference>
<name>A0ABP5D5T1_9PSEU</name>
<protein>
    <recommendedName>
        <fullName evidence="1">AB hydrolase-1 domain-containing protein</fullName>
    </recommendedName>
</protein>
<evidence type="ECO:0000259" key="1">
    <source>
        <dbReference type="Pfam" id="PF00561"/>
    </source>
</evidence>